<keyword evidence="4" id="KW-0479">Metal-binding</keyword>
<gene>
    <name evidence="5" type="ordered locus">TWT_667</name>
</gene>
<dbReference type="InterPro" id="IPR024185">
    <property type="entry name" value="FTHF_cligase-like_sf"/>
</dbReference>
<evidence type="ECO:0000313" key="6">
    <source>
        <dbReference type="Proteomes" id="UP000002200"/>
    </source>
</evidence>
<dbReference type="GO" id="GO:0046872">
    <property type="term" value="F:metal ion binding"/>
    <property type="evidence" value="ECO:0007669"/>
    <property type="project" value="UniProtKB-KW"/>
</dbReference>
<dbReference type="eggNOG" id="COG0212">
    <property type="taxonomic scope" value="Bacteria"/>
</dbReference>
<dbReference type="NCBIfam" id="TIGR02727">
    <property type="entry name" value="MTHFS_bact"/>
    <property type="match status" value="1"/>
</dbReference>
<dbReference type="RefSeq" id="WP_011096627.1">
    <property type="nucleotide sequence ID" value="NC_004572.3"/>
</dbReference>
<evidence type="ECO:0000256" key="1">
    <source>
        <dbReference type="ARBA" id="ARBA00010638"/>
    </source>
</evidence>
<keyword evidence="3 4" id="KW-0067">ATP-binding</keyword>
<dbReference type="OrthoDB" id="3242798at2"/>
<evidence type="ECO:0000256" key="2">
    <source>
        <dbReference type="ARBA" id="ARBA00022741"/>
    </source>
</evidence>
<evidence type="ECO:0000313" key="5">
    <source>
        <dbReference type="EMBL" id="AAO44764.1"/>
    </source>
</evidence>
<dbReference type="AlphaFoldDB" id="Q83FP9"/>
<dbReference type="Gene3D" id="3.40.50.10420">
    <property type="entry name" value="NagB/RpiA/CoA transferase-like"/>
    <property type="match status" value="1"/>
</dbReference>
<keyword evidence="2 4" id="KW-0547">Nucleotide-binding</keyword>
<evidence type="ECO:0000256" key="3">
    <source>
        <dbReference type="ARBA" id="ARBA00022840"/>
    </source>
</evidence>
<dbReference type="InterPro" id="IPR037171">
    <property type="entry name" value="NagB/RpiA_transferase-like"/>
</dbReference>
<dbReference type="GeneID" id="67388465"/>
<comment type="catalytic activity">
    <reaction evidence="4">
        <text>(6S)-5-formyl-5,6,7,8-tetrahydrofolate + ATP = (6R)-5,10-methenyltetrahydrofolate + ADP + phosphate</text>
        <dbReference type="Rhea" id="RHEA:10488"/>
        <dbReference type="ChEBI" id="CHEBI:30616"/>
        <dbReference type="ChEBI" id="CHEBI:43474"/>
        <dbReference type="ChEBI" id="CHEBI:57455"/>
        <dbReference type="ChEBI" id="CHEBI:57457"/>
        <dbReference type="ChEBI" id="CHEBI:456216"/>
        <dbReference type="EC" id="6.3.3.2"/>
    </reaction>
</comment>
<comment type="similarity">
    <text evidence="1 4">Belongs to the 5-formyltetrahydrofolate cyclo-ligase family.</text>
</comment>
<dbReference type="HOGENOM" id="CLU_066245_1_0_11"/>
<dbReference type="InterPro" id="IPR002698">
    <property type="entry name" value="FTHF_cligase"/>
</dbReference>
<sequence>MFTKHAIRQLIRARRISRVNLQNSYICNKEHLGRSLTLARNLQIVTEKAKCITCYLPIKGEPDTRYFMTSNKHLKVLLPVIIDRQLYWRIWRNAKEHQGPFGTFHPAGKNLSKHFLDKTDVMLIPAAAVDKRGYRLGWGKGYYDRYLARVKRSIPVFAVVFDNEIFDEIPINDWDKKLTGVVTEKRILYFSRTHKPQVRTRSK</sequence>
<evidence type="ECO:0000256" key="4">
    <source>
        <dbReference type="RuleBase" id="RU361279"/>
    </source>
</evidence>
<accession>Q83FP9</accession>
<dbReference type="GO" id="GO:0035999">
    <property type="term" value="P:tetrahydrofolate interconversion"/>
    <property type="evidence" value="ECO:0007669"/>
    <property type="project" value="TreeGrafter"/>
</dbReference>
<keyword evidence="6" id="KW-1185">Reference proteome</keyword>
<dbReference type="PANTHER" id="PTHR23407">
    <property type="entry name" value="ATPASE INHIBITOR/5-FORMYLTETRAHYDROFOLATE CYCLO-LIGASE"/>
    <property type="match status" value="1"/>
</dbReference>
<proteinExistence type="inferred from homology"/>
<protein>
    <recommendedName>
        <fullName evidence="4">5-formyltetrahydrofolate cyclo-ligase</fullName>
        <ecNumber evidence="4">6.3.3.2</ecNumber>
    </recommendedName>
</protein>
<dbReference type="PANTHER" id="PTHR23407:SF1">
    <property type="entry name" value="5-FORMYLTETRAHYDROFOLATE CYCLO-LIGASE"/>
    <property type="match status" value="1"/>
</dbReference>
<keyword evidence="4" id="KW-0460">Magnesium</keyword>
<dbReference type="EMBL" id="AE014184">
    <property type="protein sequence ID" value="AAO44764.1"/>
    <property type="molecule type" value="Genomic_DNA"/>
</dbReference>
<comment type="cofactor">
    <cofactor evidence="4">
        <name>Mg(2+)</name>
        <dbReference type="ChEBI" id="CHEBI:18420"/>
    </cofactor>
</comment>
<dbReference type="Pfam" id="PF01812">
    <property type="entry name" value="5-FTHF_cyc-lig"/>
    <property type="match status" value="1"/>
</dbReference>
<reference evidence="5 6" key="1">
    <citation type="journal article" date="2003" name="Genome Res.">
        <title>Tropheryma whipplei twist: a human pathogenic Actinobacteria with a reduced genome.</title>
        <authorList>
            <person name="Raoult D."/>
            <person name="Ogata H."/>
            <person name="Audic S."/>
            <person name="Robert C."/>
            <person name="Suhre K."/>
            <person name="Drancourt M."/>
            <person name="Claverie J.-M."/>
        </authorList>
    </citation>
    <scope>NUCLEOTIDE SEQUENCE [LARGE SCALE GENOMIC DNA]</scope>
    <source>
        <strain evidence="5 6">Twist</strain>
    </source>
</reference>
<dbReference type="SUPFAM" id="SSF100950">
    <property type="entry name" value="NagB/RpiA/CoA transferase-like"/>
    <property type="match status" value="1"/>
</dbReference>
<dbReference type="KEGG" id="twh:TWT_667"/>
<dbReference type="Proteomes" id="UP000002200">
    <property type="component" value="Chromosome"/>
</dbReference>
<dbReference type="GO" id="GO:0009396">
    <property type="term" value="P:folic acid-containing compound biosynthetic process"/>
    <property type="evidence" value="ECO:0007669"/>
    <property type="project" value="TreeGrafter"/>
</dbReference>
<dbReference type="EC" id="6.3.3.2" evidence="4"/>
<dbReference type="STRING" id="203267.TWT_667"/>
<dbReference type="GO" id="GO:0030272">
    <property type="term" value="F:5-formyltetrahydrofolate cyclo-ligase activity"/>
    <property type="evidence" value="ECO:0007669"/>
    <property type="project" value="UniProtKB-EC"/>
</dbReference>
<dbReference type="GO" id="GO:0005524">
    <property type="term" value="F:ATP binding"/>
    <property type="evidence" value="ECO:0007669"/>
    <property type="project" value="UniProtKB-KW"/>
</dbReference>
<organism evidence="5 6">
    <name type="scientific">Tropheryma whipplei (strain Twist)</name>
    <name type="common">Whipple's bacillus</name>
    <dbReference type="NCBI Taxonomy" id="203267"/>
    <lineage>
        <taxon>Bacteria</taxon>
        <taxon>Bacillati</taxon>
        <taxon>Actinomycetota</taxon>
        <taxon>Actinomycetes</taxon>
        <taxon>Micrococcales</taxon>
        <taxon>Tropherymataceae</taxon>
        <taxon>Tropheryma</taxon>
    </lineage>
</organism>
<name>Q83FP9_TROWT</name>